<feature type="region of interest" description="Disordered" evidence="2">
    <location>
        <begin position="217"/>
        <end position="243"/>
    </location>
</feature>
<feature type="compositionally biased region" description="Basic and acidic residues" evidence="2">
    <location>
        <begin position="685"/>
        <end position="713"/>
    </location>
</feature>
<dbReference type="PANTHER" id="PTHR45960">
    <property type="entry name" value="GRB2-ASSOCIATED-BINDING PROTEIN"/>
    <property type="match status" value="1"/>
</dbReference>
<feature type="compositionally biased region" description="Basic and acidic residues" evidence="2">
    <location>
        <begin position="724"/>
        <end position="733"/>
    </location>
</feature>
<dbReference type="InterPro" id="IPR001849">
    <property type="entry name" value="PH_domain"/>
</dbReference>
<reference evidence="4" key="1">
    <citation type="submission" date="2022-11" db="EMBL/GenBank/DDBJ databases">
        <title>Centuries of genome instability and evolution in soft-shell clam transmissible cancer (bioRxiv).</title>
        <authorList>
            <person name="Hart S.F.M."/>
            <person name="Yonemitsu M.A."/>
            <person name="Giersch R.M."/>
            <person name="Beal B.F."/>
            <person name="Arriagada G."/>
            <person name="Davis B.W."/>
            <person name="Ostrander E.A."/>
            <person name="Goff S.P."/>
            <person name="Metzger M.J."/>
        </authorList>
    </citation>
    <scope>NUCLEOTIDE SEQUENCE</scope>
    <source>
        <strain evidence="4">MELC-2E11</strain>
        <tissue evidence="4">Siphon/mantle</tissue>
    </source>
</reference>
<feature type="domain" description="PH" evidence="3">
    <location>
        <begin position="1"/>
        <end position="115"/>
    </location>
</feature>
<feature type="region of interest" description="Disordered" evidence="2">
    <location>
        <begin position="798"/>
        <end position="831"/>
    </location>
</feature>
<feature type="region of interest" description="Disordered" evidence="2">
    <location>
        <begin position="658"/>
        <end position="767"/>
    </location>
</feature>
<dbReference type="Proteomes" id="UP001164746">
    <property type="component" value="Chromosome 3"/>
</dbReference>
<organism evidence="4 5">
    <name type="scientific">Mya arenaria</name>
    <name type="common">Soft-shell clam</name>
    <dbReference type="NCBI Taxonomy" id="6604"/>
    <lineage>
        <taxon>Eukaryota</taxon>
        <taxon>Metazoa</taxon>
        <taxon>Spiralia</taxon>
        <taxon>Lophotrochozoa</taxon>
        <taxon>Mollusca</taxon>
        <taxon>Bivalvia</taxon>
        <taxon>Autobranchia</taxon>
        <taxon>Heteroconchia</taxon>
        <taxon>Euheterodonta</taxon>
        <taxon>Imparidentia</taxon>
        <taxon>Neoheterodontei</taxon>
        <taxon>Myida</taxon>
        <taxon>Myoidea</taxon>
        <taxon>Myidae</taxon>
        <taxon>Mya</taxon>
    </lineage>
</organism>
<keyword evidence="1" id="KW-0175">Coiled coil</keyword>
<accession>A0ABY7DN34</accession>
<dbReference type="PROSITE" id="PS50003">
    <property type="entry name" value="PH_DOMAIN"/>
    <property type="match status" value="1"/>
</dbReference>
<dbReference type="InterPro" id="IPR011993">
    <property type="entry name" value="PH-like_dom_sf"/>
</dbReference>
<proteinExistence type="predicted"/>
<name>A0ABY7DN34_MYAAR</name>
<keyword evidence="5" id="KW-1185">Reference proteome</keyword>
<feature type="compositionally biased region" description="Polar residues" evidence="2">
    <location>
        <begin position="471"/>
        <end position="481"/>
    </location>
</feature>
<dbReference type="Pfam" id="PF00169">
    <property type="entry name" value="PH"/>
    <property type="match status" value="1"/>
</dbReference>
<feature type="region of interest" description="Disordered" evidence="2">
    <location>
        <begin position="456"/>
        <end position="481"/>
    </location>
</feature>
<feature type="region of interest" description="Disordered" evidence="2">
    <location>
        <begin position="537"/>
        <end position="636"/>
    </location>
</feature>
<evidence type="ECO:0000313" key="4">
    <source>
        <dbReference type="EMBL" id="WAQ98553.1"/>
    </source>
</evidence>
<dbReference type="EMBL" id="CP111014">
    <property type="protein sequence ID" value="WAQ98553.1"/>
    <property type="molecule type" value="Genomic_DNA"/>
</dbReference>
<feature type="coiled-coil region" evidence="1">
    <location>
        <begin position="350"/>
        <end position="384"/>
    </location>
</feature>
<dbReference type="Gene3D" id="2.30.29.30">
    <property type="entry name" value="Pleckstrin-homology domain (PH domain)/Phosphotyrosine-binding domain (PTB)"/>
    <property type="match status" value="1"/>
</dbReference>
<dbReference type="SMART" id="SM00233">
    <property type="entry name" value="PH"/>
    <property type="match status" value="1"/>
</dbReference>
<gene>
    <name evidence="4" type="ORF">MAR_022926</name>
</gene>
<evidence type="ECO:0000256" key="2">
    <source>
        <dbReference type="SAM" id="MobiDB-lite"/>
    </source>
</evidence>
<protein>
    <submittedName>
        <fullName evidence="4">DOS-like protein</fullName>
    </submittedName>
</protein>
<feature type="compositionally biased region" description="Basic and acidic residues" evidence="2">
    <location>
        <begin position="550"/>
        <end position="581"/>
    </location>
</feature>
<dbReference type="InterPro" id="IPR046355">
    <property type="entry name" value="Gab1-4-like"/>
</dbReference>
<sequence length="875" mass="100491">MMIRIEAEGGKGDEPMVFVIENKWKKRYFVLSKPAQSLPGTYLLNYYSDENCKRVRGSIDLEQCAEIIEHLDSDQFQYLLAIKTTHKSKERTYFLATETEEQMSTWVQNLCSVCGMKPDETAASLPEPSKLFGMTITSEPVKYFFYRHKSDIEDKTRTISNLNERHKSDIEDKTRTISNLNERIRQTEETEQMSYMKNKSLTDMFVNINKLEQDVRERDQTIRKEKERKSEEDKEVNEKQKSEIEDKTRTISNLNNRIRQMEEAARVSDRKNKSLSEMFVNINTLKQDVRERDQTIRMEKEILFNEAYLNVKREILTIKKDLKETKSGEMDLRKKEKQSKENLTSLKTTYNELVQSKDRHVENLKEMEALKSKLEQDLSRKNDDYHFQQKDLNESKEQIPAATATTAAAEATVKVEIDDKVEVKLDGHCLDVCWNYDAAVKESLTNLTVTSKSKVLKPERTQEAENDTDSSSENGINTPSEIETTLPLREESEEEMTGNVGLCNTYLWHNKETEDIGGRCKMIKYKNDTDVKYISPESVTESECTGHVPAEGKKEEKGVEEKEGGKEEKDEGKGGKTEGKMESGSFKQTGRFKAEKKIEGDILDENNEYNLDVKSENGSSEAAPDIKKDAQELEDDTDCKKIDNIAEKERSHVELAYQNDKSAEECIRPESMTGSECTGHVPAEGNKEEKGAEEKGEREEKDEGKGGKIEGKMESGSFKQTGRFKAEKKKESALSDENNEYNPDVKSENGSSEAAPDIKKDTQEYEDDTYCKKIDNIAEKERSHVELAYQNDKSAEFKSDFNVKTEGNECNGDKSQHDVEPKEEKQTKQDEHKENVIFLKFDFDSLTNRQKQTICETRRIVHTQLENQVVKSSNG</sequence>
<evidence type="ECO:0000256" key="1">
    <source>
        <dbReference type="SAM" id="Coils"/>
    </source>
</evidence>
<dbReference type="SUPFAM" id="SSF50729">
    <property type="entry name" value="PH domain-like"/>
    <property type="match status" value="1"/>
</dbReference>
<evidence type="ECO:0000313" key="5">
    <source>
        <dbReference type="Proteomes" id="UP001164746"/>
    </source>
</evidence>
<feature type="compositionally biased region" description="Basic and acidic residues" evidence="2">
    <location>
        <begin position="756"/>
        <end position="767"/>
    </location>
</feature>
<evidence type="ECO:0000259" key="3">
    <source>
        <dbReference type="PROSITE" id="PS50003"/>
    </source>
</evidence>
<dbReference type="PANTHER" id="PTHR45960:SF2">
    <property type="entry name" value="PROTEIN DAUGHTER OF SEVENLESS"/>
    <property type="match status" value="1"/>
</dbReference>